<evidence type="ECO:0000313" key="1">
    <source>
        <dbReference type="EMBL" id="OOC56898.1"/>
    </source>
</evidence>
<organism evidence="1 2">
    <name type="scientific">Nocardiopsis sinuspersici</name>
    <dbReference type="NCBI Taxonomy" id="501010"/>
    <lineage>
        <taxon>Bacteria</taxon>
        <taxon>Bacillati</taxon>
        <taxon>Actinomycetota</taxon>
        <taxon>Actinomycetes</taxon>
        <taxon>Streptosporangiales</taxon>
        <taxon>Nocardiopsidaceae</taxon>
        <taxon>Nocardiopsis</taxon>
    </lineage>
</organism>
<dbReference type="AlphaFoldDB" id="A0A1V3C8B6"/>
<sequence length="86" mass="9271">MPQQPGPGGESIWRRVTTGCLSTTRATYAQGHDAKLKGFLIEAGAGGHQVLWTGDDTVIGKTAERWAADLGWADAVREGIERKRAH</sequence>
<proteinExistence type="predicted"/>
<accession>A0A1V3C8B6</accession>
<gene>
    <name evidence="1" type="ORF">NOSIN_01155</name>
</gene>
<dbReference type="STRING" id="501010.NOSIN_01155"/>
<reference evidence="2" key="1">
    <citation type="submission" date="2016-08" db="EMBL/GenBank/DDBJ databases">
        <authorList>
            <person name="Tokovenko B."/>
            <person name="Kalinowski J."/>
        </authorList>
    </citation>
    <scope>NUCLEOTIDE SEQUENCE [LARGE SCALE GENOMIC DNA]</scope>
    <source>
        <strain evidence="2">UTMC102</strain>
    </source>
</reference>
<dbReference type="Proteomes" id="UP000189004">
    <property type="component" value="Unassembled WGS sequence"/>
</dbReference>
<dbReference type="EMBL" id="MCOK01000001">
    <property type="protein sequence ID" value="OOC56898.1"/>
    <property type="molecule type" value="Genomic_DNA"/>
</dbReference>
<name>A0A1V3C8B6_9ACTN</name>
<dbReference type="OrthoDB" id="4224844at2"/>
<protein>
    <submittedName>
        <fullName evidence="1">Uncharacterized protein</fullName>
    </submittedName>
</protein>
<keyword evidence="2" id="KW-1185">Reference proteome</keyword>
<comment type="caution">
    <text evidence="1">The sequence shown here is derived from an EMBL/GenBank/DDBJ whole genome shotgun (WGS) entry which is preliminary data.</text>
</comment>
<evidence type="ECO:0000313" key="2">
    <source>
        <dbReference type="Proteomes" id="UP000189004"/>
    </source>
</evidence>